<feature type="compositionally biased region" description="Gly residues" evidence="1">
    <location>
        <begin position="182"/>
        <end position="191"/>
    </location>
</feature>
<organism evidence="2 3">
    <name type="scientific">Myriangium duriaei CBS 260.36</name>
    <dbReference type="NCBI Taxonomy" id="1168546"/>
    <lineage>
        <taxon>Eukaryota</taxon>
        <taxon>Fungi</taxon>
        <taxon>Dikarya</taxon>
        <taxon>Ascomycota</taxon>
        <taxon>Pezizomycotina</taxon>
        <taxon>Dothideomycetes</taxon>
        <taxon>Dothideomycetidae</taxon>
        <taxon>Myriangiales</taxon>
        <taxon>Myriangiaceae</taxon>
        <taxon>Myriangium</taxon>
    </lineage>
</organism>
<dbReference type="AlphaFoldDB" id="A0A9P4MP95"/>
<name>A0A9P4MP95_9PEZI</name>
<protein>
    <submittedName>
        <fullName evidence="2">Uncharacterized protein</fullName>
    </submittedName>
</protein>
<feature type="compositionally biased region" description="Gly residues" evidence="1">
    <location>
        <begin position="146"/>
        <end position="173"/>
    </location>
</feature>
<dbReference type="Proteomes" id="UP000799439">
    <property type="component" value="Unassembled WGS sequence"/>
</dbReference>
<evidence type="ECO:0000313" key="3">
    <source>
        <dbReference type="Proteomes" id="UP000799439"/>
    </source>
</evidence>
<proteinExistence type="predicted"/>
<sequence>MKDTGIVSNFLNEAATLSGAAFTSAARTALAAEKDELTHKAVIDAIPALANTPAVRSANNILATQGAFQAVVDKLQEMVTDGAAVGVIDTNAIDANRCKNVLPNIDIYLKAAGTNLAAVRPTACDNDSQITKVTGGGAAAASPATGGTGTTGTGAAGTTGTTGKGTTGAGKGTATGATGVTGATGGRTGGAGKSAGGFSGFF</sequence>
<dbReference type="OrthoDB" id="2117996at2759"/>
<evidence type="ECO:0000256" key="1">
    <source>
        <dbReference type="SAM" id="MobiDB-lite"/>
    </source>
</evidence>
<keyword evidence="3" id="KW-1185">Reference proteome</keyword>
<evidence type="ECO:0000313" key="2">
    <source>
        <dbReference type="EMBL" id="KAF2154481.1"/>
    </source>
</evidence>
<accession>A0A9P4MP95</accession>
<feature type="region of interest" description="Disordered" evidence="1">
    <location>
        <begin position="135"/>
        <end position="191"/>
    </location>
</feature>
<reference evidence="2" key="1">
    <citation type="journal article" date="2020" name="Stud. Mycol.">
        <title>101 Dothideomycetes genomes: a test case for predicting lifestyles and emergence of pathogens.</title>
        <authorList>
            <person name="Haridas S."/>
            <person name="Albert R."/>
            <person name="Binder M."/>
            <person name="Bloem J."/>
            <person name="Labutti K."/>
            <person name="Salamov A."/>
            <person name="Andreopoulos B."/>
            <person name="Baker S."/>
            <person name="Barry K."/>
            <person name="Bills G."/>
            <person name="Bluhm B."/>
            <person name="Cannon C."/>
            <person name="Castanera R."/>
            <person name="Culley D."/>
            <person name="Daum C."/>
            <person name="Ezra D."/>
            <person name="Gonzalez J."/>
            <person name="Henrissat B."/>
            <person name="Kuo A."/>
            <person name="Liang C."/>
            <person name="Lipzen A."/>
            <person name="Lutzoni F."/>
            <person name="Magnuson J."/>
            <person name="Mondo S."/>
            <person name="Nolan M."/>
            <person name="Ohm R."/>
            <person name="Pangilinan J."/>
            <person name="Park H.-J."/>
            <person name="Ramirez L."/>
            <person name="Alfaro M."/>
            <person name="Sun H."/>
            <person name="Tritt A."/>
            <person name="Yoshinaga Y."/>
            <person name="Zwiers L.-H."/>
            <person name="Turgeon B."/>
            <person name="Goodwin S."/>
            <person name="Spatafora J."/>
            <person name="Crous P."/>
            <person name="Grigoriev I."/>
        </authorList>
    </citation>
    <scope>NUCLEOTIDE SEQUENCE</scope>
    <source>
        <strain evidence="2">CBS 260.36</strain>
    </source>
</reference>
<gene>
    <name evidence="2" type="ORF">K461DRAFT_277591</name>
</gene>
<dbReference type="EMBL" id="ML996084">
    <property type="protein sequence ID" value="KAF2154481.1"/>
    <property type="molecule type" value="Genomic_DNA"/>
</dbReference>
<comment type="caution">
    <text evidence="2">The sequence shown here is derived from an EMBL/GenBank/DDBJ whole genome shotgun (WGS) entry which is preliminary data.</text>
</comment>